<evidence type="ECO:0000313" key="1">
    <source>
        <dbReference type="EMBL" id="MBD3108853.1"/>
    </source>
</evidence>
<sequence length="53" mass="5902">MKVTRLYANPEKAIDVRSLLTQLVHLELDKLVNTNKLNSSTSHGKMTIGGDYS</sequence>
<proteinExistence type="predicted"/>
<name>A0A927CWD4_9BACI</name>
<dbReference type="EMBL" id="JACXSI010000023">
    <property type="protein sequence ID" value="MBD3108853.1"/>
    <property type="molecule type" value="Genomic_DNA"/>
</dbReference>
<reference evidence="1" key="1">
    <citation type="submission" date="2020-09" db="EMBL/GenBank/DDBJ databases">
        <title>Bacillus faecalis sp. nov., a moderately halophilic bacterium isolated from cow faeces.</title>
        <authorList>
            <person name="Jiang L."/>
            <person name="Lee J."/>
        </authorList>
    </citation>
    <scope>NUCLEOTIDE SEQUENCE</scope>
    <source>
        <strain evidence="1">AGMB 02131</strain>
    </source>
</reference>
<accession>A0A927CWD4</accession>
<evidence type="ECO:0000313" key="2">
    <source>
        <dbReference type="Proteomes" id="UP000602076"/>
    </source>
</evidence>
<comment type="caution">
    <text evidence="1">The sequence shown here is derived from an EMBL/GenBank/DDBJ whole genome shotgun (WGS) entry which is preliminary data.</text>
</comment>
<dbReference type="AlphaFoldDB" id="A0A927CWD4"/>
<dbReference type="RefSeq" id="WP_190998378.1">
    <property type="nucleotide sequence ID" value="NZ_JACXSI010000023.1"/>
</dbReference>
<organism evidence="1 2">
    <name type="scientific">Peribacillus faecalis</name>
    <dbReference type="NCBI Taxonomy" id="2772559"/>
    <lineage>
        <taxon>Bacteria</taxon>
        <taxon>Bacillati</taxon>
        <taxon>Bacillota</taxon>
        <taxon>Bacilli</taxon>
        <taxon>Bacillales</taxon>
        <taxon>Bacillaceae</taxon>
        <taxon>Peribacillus</taxon>
    </lineage>
</organism>
<protein>
    <submittedName>
        <fullName evidence="1">Uncharacterized protein</fullName>
    </submittedName>
</protein>
<dbReference type="Proteomes" id="UP000602076">
    <property type="component" value="Unassembled WGS sequence"/>
</dbReference>
<gene>
    <name evidence="1" type="ORF">IEO70_10800</name>
</gene>
<keyword evidence="2" id="KW-1185">Reference proteome</keyword>